<dbReference type="Gramene" id="evm.model.02.800">
    <property type="protein sequence ID" value="cds.evm.model.02.800"/>
    <property type="gene ID" value="evm.TU.02.800"/>
</dbReference>
<sequence>MTSRPLRLKLSPVFDGRVLGPGSGRMRALRALRAFPTILSPDIIYFKLYLTESFTQAHGIPEWDNAMDHEIVALEANDTWTVVSLPPHQHAIESRSVKGIFVSQRHYALQLLEDIGYLGSKPVTTLMETNLKLSQKD</sequence>
<dbReference type="AlphaFoldDB" id="A0A803P2P3"/>
<organism evidence="1 2">
    <name type="scientific">Cannabis sativa</name>
    <name type="common">Hemp</name>
    <name type="synonym">Marijuana</name>
    <dbReference type="NCBI Taxonomy" id="3483"/>
    <lineage>
        <taxon>Eukaryota</taxon>
        <taxon>Viridiplantae</taxon>
        <taxon>Streptophyta</taxon>
        <taxon>Embryophyta</taxon>
        <taxon>Tracheophyta</taxon>
        <taxon>Spermatophyta</taxon>
        <taxon>Magnoliopsida</taxon>
        <taxon>eudicotyledons</taxon>
        <taxon>Gunneridae</taxon>
        <taxon>Pentapetalae</taxon>
        <taxon>rosids</taxon>
        <taxon>fabids</taxon>
        <taxon>Rosales</taxon>
        <taxon>Cannabaceae</taxon>
        <taxon>Cannabis</taxon>
    </lineage>
</organism>
<dbReference type="Proteomes" id="UP000596661">
    <property type="component" value="Chromosome 2"/>
</dbReference>
<reference evidence="1" key="1">
    <citation type="submission" date="2018-11" db="EMBL/GenBank/DDBJ databases">
        <authorList>
            <person name="Grassa J C."/>
        </authorList>
    </citation>
    <scope>NUCLEOTIDE SEQUENCE [LARGE SCALE GENOMIC DNA]</scope>
</reference>
<evidence type="ECO:0000313" key="1">
    <source>
        <dbReference type="EnsemblPlants" id="cds.evm.model.02.800"/>
    </source>
</evidence>
<protein>
    <submittedName>
        <fullName evidence="1">Uncharacterized protein</fullName>
    </submittedName>
</protein>
<dbReference type="EnsemblPlants" id="evm.model.02.800">
    <property type="protein sequence ID" value="cds.evm.model.02.800"/>
    <property type="gene ID" value="evm.TU.02.800"/>
</dbReference>
<reference evidence="1" key="2">
    <citation type="submission" date="2021-03" db="UniProtKB">
        <authorList>
            <consortium name="EnsemblPlants"/>
        </authorList>
    </citation>
    <scope>IDENTIFICATION</scope>
</reference>
<proteinExistence type="predicted"/>
<name>A0A803P2P3_CANSA</name>
<keyword evidence="2" id="KW-1185">Reference proteome</keyword>
<dbReference type="EMBL" id="UZAU01000132">
    <property type="status" value="NOT_ANNOTATED_CDS"/>
    <property type="molecule type" value="Genomic_DNA"/>
</dbReference>
<accession>A0A803P2P3</accession>
<evidence type="ECO:0000313" key="2">
    <source>
        <dbReference type="Proteomes" id="UP000596661"/>
    </source>
</evidence>